<name>A0ABQ2KRR4_9BACL</name>
<sequence>MNDPIRVGQLYPAKIPPGTSRNQAVSTPGRENFQSVLEEKLLKFSGHASKRLEQRGIEFNPDQLRKIESAIDKAAAKGSKESLLLMQDMALIVNVRNRTVVTAVDGNSMKDNVFTQIDSAVIVS</sequence>
<keyword evidence="1" id="KW-0282">Flagellum</keyword>
<evidence type="ECO:0000313" key="2">
    <source>
        <dbReference type="Proteomes" id="UP000606653"/>
    </source>
</evidence>
<organism evidence="1 2">
    <name type="scientific">Saccharibacillus kuerlensis</name>
    <dbReference type="NCBI Taxonomy" id="459527"/>
    <lineage>
        <taxon>Bacteria</taxon>
        <taxon>Bacillati</taxon>
        <taxon>Bacillota</taxon>
        <taxon>Bacilli</taxon>
        <taxon>Bacillales</taxon>
        <taxon>Paenibacillaceae</taxon>
        <taxon>Saccharibacillus</taxon>
    </lineage>
</organism>
<dbReference type="Pfam" id="PF12611">
    <property type="entry name" value="Flagellar_put"/>
    <property type="match status" value="1"/>
</dbReference>
<gene>
    <name evidence="1" type="ORF">GCM10010969_00940</name>
</gene>
<reference evidence="2" key="1">
    <citation type="journal article" date="2019" name="Int. J. Syst. Evol. Microbiol.">
        <title>The Global Catalogue of Microorganisms (GCM) 10K type strain sequencing project: providing services to taxonomists for standard genome sequencing and annotation.</title>
        <authorList>
            <consortium name="The Broad Institute Genomics Platform"/>
            <consortium name="The Broad Institute Genome Sequencing Center for Infectious Disease"/>
            <person name="Wu L."/>
            <person name="Ma J."/>
        </authorList>
    </citation>
    <scope>NUCLEOTIDE SEQUENCE [LARGE SCALE GENOMIC DNA]</scope>
    <source>
        <strain evidence="2">CGMCC 1.6964</strain>
    </source>
</reference>
<evidence type="ECO:0000313" key="1">
    <source>
        <dbReference type="EMBL" id="GGN90431.1"/>
    </source>
</evidence>
<keyword evidence="1" id="KW-0969">Cilium</keyword>
<proteinExistence type="predicted"/>
<dbReference type="EMBL" id="BMLN01000001">
    <property type="protein sequence ID" value="GGN90431.1"/>
    <property type="molecule type" value="Genomic_DNA"/>
</dbReference>
<dbReference type="NCBIfam" id="TIGR02530">
    <property type="entry name" value="flg_new"/>
    <property type="match status" value="1"/>
</dbReference>
<dbReference type="RefSeq" id="WP_018975028.1">
    <property type="nucleotide sequence ID" value="NZ_BMLN01000001.1"/>
</dbReference>
<accession>A0ABQ2KRR4</accession>
<keyword evidence="2" id="KW-1185">Reference proteome</keyword>
<comment type="caution">
    <text evidence="1">The sequence shown here is derived from an EMBL/GenBank/DDBJ whole genome shotgun (WGS) entry which is preliminary data.</text>
</comment>
<dbReference type="Proteomes" id="UP000606653">
    <property type="component" value="Unassembled WGS sequence"/>
</dbReference>
<keyword evidence="1" id="KW-0966">Cell projection</keyword>
<dbReference type="InterPro" id="IPR013367">
    <property type="entry name" value="Flagellar_put"/>
</dbReference>
<protein>
    <submittedName>
        <fullName evidence="1">Flagellar protein</fullName>
    </submittedName>
</protein>